<comment type="caution">
    <text evidence="9">The sequence shown here is derived from an EMBL/GenBank/DDBJ whole genome shotgun (WGS) entry which is preliminary data.</text>
</comment>
<dbReference type="PROSITE" id="PS50928">
    <property type="entry name" value="ABC_TM1"/>
    <property type="match status" value="1"/>
</dbReference>
<evidence type="ECO:0000256" key="7">
    <source>
        <dbReference type="RuleBase" id="RU363032"/>
    </source>
</evidence>
<comment type="subcellular location">
    <subcellularLocation>
        <location evidence="1 7">Cell membrane</location>
        <topology evidence="1 7">Multi-pass membrane protein</topology>
    </subcellularLocation>
</comment>
<dbReference type="Pfam" id="PF00528">
    <property type="entry name" value="BPD_transp_1"/>
    <property type="match status" value="1"/>
</dbReference>
<keyword evidence="5 7" id="KW-1133">Transmembrane helix</keyword>
<evidence type="ECO:0000256" key="2">
    <source>
        <dbReference type="ARBA" id="ARBA00022448"/>
    </source>
</evidence>
<feature type="transmembrane region" description="Helical" evidence="7">
    <location>
        <begin position="281"/>
        <end position="303"/>
    </location>
</feature>
<evidence type="ECO:0000256" key="1">
    <source>
        <dbReference type="ARBA" id="ARBA00004651"/>
    </source>
</evidence>
<dbReference type="Proteomes" id="UP000282460">
    <property type="component" value="Unassembled WGS sequence"/>
</dbReference>
<proteinExistence type="inferred from homology"/>
<evidence type="ECO:0000313" key="10">
    <source>
        <dbReference type="Proteomes" id="UP000282460"/>
    </source>
</evidence>
<evidence type="ECO:0000259" key="8">
    <source>
        <dbReference type="PROSITE" id="PS50928"/>
    </source>
</evidence>
<dbReference type="RefSeq" id="WP_121659355.1">
    <property type="nucleotide sequence ID" value="NZ_BMEK01000002.1"/>
</dbReference>
<dbReference type="InterPro" id="IPR051393">
    <property type="entry name" value="ABC_transporter_permease"/>
</dbReference>
<keyword evidence="3" id="KW-1003">Cell membrane</keyword>
<accession>A0A3L7J1N0</accession>
<feature type="transmembrane region" description="Helical" evidence="7">
    <location>
        <begin position="24"/>
        <end position="51"/>
    </location>
</feature>
<evidence type="ECO:0000313" key="9">
    <source>
        <dbReference type="EMBL" id="RLQ84309.1"/>
    </source>
</evidence>
<dbReference type="InterPro" id="IPR035906">
    <property type="entry name" value="MetI-like_sf"/>
</dbReference>
<feature type="transmembrane region" description="Helical" evidence="7">
    <location>
        <begin position="164"/>
        <end position="190"/>
    </location>
</feature>
<dbReference type="CDD" id="cd06261">
    <property type="entry name" value="TM_PBP2"/>
    <property type="match status" value="1"/>
</dbReference>
<dbReference type="SUPFAM" id="SSF161098">
    <property type="entry name" value="MetI-like"/>
    <property type="match status" value="1"/>
</dbReference>
<dbReference type="AlphaFoldDB" id="A0A3L7J1N0"/>
<keyword evidence="10" id="KW-1185">Reference proteome</keyword>
<dbReference type="PANTHER" id="PTHR30193:SF37">
    <property type="entry name" value="INNER MEMBRANE ABC TRANSPORTER PERMEASE PROTEIN YCJO"/>
    <property type="match status" value="1"/>
</dbReference>
<sequence length="312" mass="33769">MPETVSLGAALPRRHRASRRRNNAAAYSMLAPSLFGLAAFLVLPILVVLWLSFQSWDLLSPITPVGGANYADVLSDPTFYNSLAVTLFFVVIVIPVQTALGMIAASLLTRGLPGSLFFRTIYILPWVCAPLALGIVWRWILAPSDGLLNDLIGSRIEWLADPALALPSVAAVVVWSNVGYITLFFMAGLLNIPQHILDAASIDGAGPIATFFRIKLPLLRPTTFFVLVTSIISVFQLFDQIYALTGGGPFVVTDAGTYGRTDVVASRIYSEAFATFDLGRAAVMAVVLLVLLVVLTIGQQLYFGKRTTYDLS</sequence>
<feature type="transmembrane region" description="Helical" evidence="7">
    <location>
        <begin position="83"/>
        <end position="108"/>
    </location>
</feature>
<dbReference type="PANTHER" id="PTHR30193">
    <property type="entry name" value="ABC TRANSPORTER PERMEASE PROTEIN"/>
    <property type="match status" value="1"/>
</dbReference>
<feature type="transmembrane region" description="Helical" evidence="7">
    <location>
        <begin position="120"/>
        <end position="140"/>
    </location>
</feature>
<keyword evidence="6 7" id="KW-0472">Membrane</keyword>
<feature type="transmembrane region" description="Helical" evidence="7">
    <location>
        <begin position="218"/>
        <end position="238"/>
    </location>
</feature>
<dbReference type="EMBL" id="RCWJ01000002">
    <property type="protein sequence ID" value="RLQ84309.1"/>
    <property type="molecule type" value="Genomic_DNA"/>
</dbReference>
<comment type="similarity">
    <text evidence="7">Belongs to the binding-protein-dependent transport system permease family.</text>
</comment>
<evidence type="ECO:0000256" key="4">
    <source>
        <dbReference type="ARBA" id="ARBA00022692"/>
    </source>
</evidence>
<dbReference type="GO" id="GO:0055085">
    <property type="term" value="P:transmembrane transport"/>
    <property type="evidence" value="ECO:0007669"/>
    <property type="project" value="InterPro"/>
</dbReference>
<feature type="domain" description="ABC transmembrane type-1" evidence="8">
    <location>
        <begin position="83"/>
        <end position="299"/>
    </location>
</feature>
<keyword evidence="4 7" id="KW-0812">Transmembrane</keyword>
<reference evidence="9 10" key="1">
    <citation type="submission" date="2018-10" db="EMBL/GenBank/DDBJ databases">
        <authorList>
            <person name="Li J."/>
        </authorList>
    </citation>
    <scope>NUCLEOTIDE SEQUENCE [LARGE SCALE GENOMIC DNA]</scope>
    <source>
        <strain evidence="9 10">ZD1-4</strain>
    </source>
</reference>
<dbReference type="GO" id="GO:0005886">
    <property type="term" value="C:plasma membrane"/>
    <property type="evidence" value="ECO:0007669"/>
    <property type="project" value="UniProtKB-SubCell"/>
</dbReference>
<evidence type="ECO:0000256" key="5">
    <source>
        <dbReference type="ARBA" id="ARBA00022989"/>
    </source>
</evidence>
<dbReference type="InterPro" id="IPR000515">
    <property type="entry name" value="MetI-like"/>
</dbReference>
<name>A0A3L7J1N0_9MICO</name>
<gene>
    <name evidence="9" type="ORF">D9V28_08890</name>
</gene>
<keyword evidence="2 7" id="KW-0813">Transport</keyword>
<organism evidence="9 10">
    <name type="scientific">Mycetocola zhadangensis</name>
    <dbReference type="NCBI Taxonomy" id="1164595"/>
    <lineage>
        <taxon>Bacteria</taxon>
        <taxon>Bacillati</taxon>
        <taxon>Actinomycetota</taxon>
        <taxon>Actinomycetes</taxon>
        <taxon>Micrococcales</taxon>
        <taxon>Microbacteriaceae</taxon>
        <taxon>Mycetocola</taxon>
    </lineage>
</organism>
<dbReference type="OrthoDB" id="145927at2"/>
<evidence type="ECO:0000256" key="3">
    <source>
        <dbReference type="ARBA" id="ARBA00022475"/>
    </source>
</evidence>
<dbReference type="Gene3D" id="1.10.3720.10">
    <property type="entry name" value="MetI-like"/>
    <property type="match status" value="1"/>
</dbReference>
<evidence type="ECO:0000256" key="6">
    <source>
        <dbReference type="ARBA" id="ARBA00023136"/>
    </source>
</evidence>
<protein>
    <submittedName>
        <fullName evidence="9">Sugar ABC transporter permease</fullName>
    </submittedName>
</protein>